<sequence length="224" mass="25599">MPADISSPNGKAEKMDVDRPKSPDRRSKASRDHSTETHRTRRSHRSRSRDRERDRDRDRRHRDRDDYDDRRRSRDHRDRSRSHRDRDHDRDRERDRDRDRDRERRRDRDAIEIGGRGTGNATRMTGTPVIDAESVEKTKTLLGMSEARGSGLTKVLKNRLYQPRHRLPACLHPHRLSLTAHVTALVPANLTAGTATGLLGVLATRGMTSTSLLATAVSASLAVP</sequence>
<dbReference type="EMBL" id="KZ857381">
    <property type="protein sequence ID" value="RDX55794.1"/>
    <property type="molecule type" value="Genomic_DNA"/>
</dbReference>
<dbReference type="STRING" id="139420.A0A371DTG6"/>
<evidence type="ECO:0000256" key="1">
    <source>
        <dbReference type="SAM" id="MobiDB-lite"/>
    </source>
</evidence>
<proteinExistence type="predicted"/>
<dbReference type="Proteomes" id="UP000256964">
    <property type="component" value="Unassembled WGS sequence"/>
</dbReference>
<keyword evidence="3" id="KW-1185">Reference proteome</keyword>
<feature type="compositionally biased region" description="Basic and acidic residues" evidence="1">
    <location>
        <begin position="49"/>
        <end position="111"/>
    </location>
</feature>
<organism evidence="2 3">
    <name type="scientific">Lentinus brumalis</name>
    <dbReference type="NCBI Taxonomy" id="2498619"/>
    <lineage>
        <taxon>Eukaryota</taxon>
        <taxon>Fungi</taxon>
        <taxon>Dikarya</taxon>
        <taxon>Basidiomycota</taxon>
        <taxon>Agaricomycotina</taxon>
        <taxon>Agaricomycetes</taxon>
        <taxon>Polyporales</taxon>
        <taxon>Polyporaceae</taxon>
        <taxon>Lentinus</taxon>
    </lineage>
</organism>
<name>A0A371DTG6_9APHY</name>
<reference evidence="2 3" key="1">
    <citation type="journal article" date="2018" name="Biotechnol. Biofuels">
        <title>Integrative visual omics of the white-rot fungus Polyporus brumalis exposes the biotechnological potential of its oxidative enzymes for delignifying raw plant biomass.</title>
        <authorList>
            <person name="Miyauchi S."/>
            <person name="Rancon A."/>
            <person name="Drula E."/>
            <person name="Hage H."/>
            <person name="Chaduli D."/>
            <person name="Favel A."/>
            <person name="Grisel S."/>
            <person name="Henrissat B."/>
            <person name="Herpoel-Gimbert I."/>
            <person name="Ruiz-Duenas F.J."/>
            <person name="Chevret D."/>
            <person name="Hainaut M."/>
            <person name="Lin J."/>
            <person name="Wang M."/>
            <person name="Pangilinan J."/>
            <person name="Lipzen A."/>
            <person name="Lesage-Meessen L."/>
            <person name="Navarro D."/>
            <person name="Riley R."/>
            <person name="Grigoriev I.V."/>
            <person name="Zhou S."/>
            <person name="Raouche S."/>
            <person name="Rosso M.N."/>
        </authorList>
    </citation>
    <scope>NUCLEOTIDE SEQUENCE [LARGE SCALE GENOMIC DNA]</scope>
    <source>
        <strain evidence="2 3">BRFM 1820</strain>
    </source>
</reference>
<feature type="compositionally biased region" description="Basic residues" evidence="1">
    <location>
        <begin position="39"/>
        <end position="48"/>
    </location>
</feature>
<dbReference type="AlphaFoldDB" id="A0A371DTG6"/>
<gene>
    <name evidence="2" type="ORF">OH76DRAFT_568341</name>
</gene>
<dbReference type="OrthoDB" id="2758755at2759"/>
<evidence type="ECO:0000313" key="2">
    <source>
        <dbReference type="EMBL" id="RDX55794.1"/>
    </source>
</evidence>
<feature type="region of interest" description="Disordered" evidence="1">
    <location>
        <begin position="1"/>
        <end position="125"/>
    </location>
</feature>
<accession>A0A371DTG6</accession>
<evidence type="ECO:0000313" key="3">
    <source>
        <dbReference type="Proteomes" id="UP000256964"/>
    </source>
</evidence>
<protein>
    <submittedName>
        <fullName evidence="2">Uncharacterized protein</fullName>
    </submittedName>
</protein>
<feature type="compositionally biased region" description="Basic and acidic residues" evidence="1">
    <location>
        <begin position="11"/>
        <end position="38"/>
    </location>
</feature>